<dbReference type="OMA" id="CDNDEGN"/>
<protein>
    <submittedName>
        <fullName evidence="2">Uncharacterized protein</fullName>
    </submittedName>
</protein>
<feature type="compositionally biased region" description="Polar residues" evidence="1">
    <location>
        <begin position="116"/>
        <end position="127"/>
    </location>
</feature>
<evidence type="ECO:0000313" key="3">
    <source>
        <dbReference type="Proteomes" id="UP000026962"/>
    </source>
</evidence>
<accession>A0A0E0M1C5</accession>
<keyword evidence="3" id="KW-1185">Reference proteome</keyword>
<feature type="region of interest" description="Disordered" evidence="1">
    <location>
        <begin position="1"/>
        <end position="35"/>
    </location>
</feature>
<dbReference type="PANTHER" id="PTHR34807">
    <property type="entry name" value="OS08G0270800 PROTEIN"/>
    <property type="match status" value="1"/>
</dbReference>
<reference evidence="2" key="2">
    <citation type="submission" date="2018-05" db="EMBL/GenBank/DDBJ databases">
        <title>OpunRS2 (Oryza punctata Reference Sequence Version 2).</title>
        <authorList>
            <person name="Zhang J."/>
            <person name="Kudrna D."/>
            <person name="Lee S."/>
            <person name="Talag J."/>
            <person name="Welchert J."/>
            <person name="Wing R.A."/>
        </authorList>
    </citation>
    <scope>NUCLEOTIDE SEQUENCE [LARGE SCALE GENOMIC DNA]</scope>
</reference>
<proteinExistence type="predicted"/>
<dbReference type="EnsemblPlants" id="OPUNC09G09190.1">
    <property type="protein sequence ID" value="OPUNC09G09190.1"/>
    <property type="gene ID" value="OPUNC09G09190"/>
</dbReference>
<feature type="compositionally biased region" description="Basic and acidic residues" evidence="1">
    <location>
        <begin position="1"/>
        <end position="10"/>
    </location>
</feature>
<sequence>MDYGDGEVRLVRRKGKKRPPPPAPPAERGERDRLDELRRDYRDVFKDNEMKRRKLESINKRKLVLLAEVKFLQKKLDSFKKDDSQQACYRLKKKAPRVPSHVGSNDASAYYGASTEVPSTSKRTNLDLNQDSAMNDELSDYPGHRNHLELKRAGQAGVDEDIMTSDVNLSACRDTGNSPVSDDKRSVSWQDRLALKQTENISGWYTVAARAIRTHSIQSPQVTLFRILDSLSQTQRFYLLLVPRASAVMLKLRFRVTFGLAGIATPF</sequence>
<dbReference type="PANTHER" id="PTHR34807:SF16">
    <property type="entry name" value="OS09G0421500 PROTEIN"/>
    <property type="match status" value="1"/>
</dbReference>
<feature type="region of interest" description="Disordered" evidence="1">
    <location>
        <begin position="95"/>
        <end position="127"/>
    </location>
</feature>
<organism evidence="2">
    <name type="scientific">Oryza punctata</name>
    <name type="common">Red rice</name>
    <dbReference type="NCBI Taxonomy" id="4537"/>
    <lineage>
        <taxon>Eukaryota</taxon>
        <taxon>Viridiplantae</taxon>
        <taxon>Streptophyta</taxon>
        <taxon>Embryophyta</taxon>
        <taxon>Tracheophyta</taxon>
        <taxon>Spermatophyta</taxon>
        <taxon>Magnoliopsida</taxon>
        <taxon>Liliopsida</taxon>
        <taxon>Poales</taxon>
        <taxon>Poaceae</taxon>
        <taxon>BOP clade</taxon>
        <taxon>Oryzoideae</taxon>
        <taxon>Oryzeae</taxon>
        <taxon>Oryzinae</taxon>
        <taxon>Oryza</taxon>
    </lineage>
</organism>
<reference evidence="2" key="1">
    <citation type="submission" date="2015-04" db="UniProtKB">
        <authorList>
            <consortium name="EnsemblPlants"/>
        </authorList>
    </citation>
    <scope>IDENTIFICATION</scope>
</reference>
<dbReference type="HOGENOM" id="CLU_088087_1_0_1"/>
<dbReference type="AlphaFoldDB" id="A0A0E0M1C5"/>
<evidence type="ECO:0000256" key="1">
    <source>
        <dbReference type="SAM" id="MobiDB-lite"/>
    </source>
</evidence>
<dbReference type="eggNOG" id="ENOG502SZYV">
    <property type="taxonomic scope" value="Eukaryota"/>
</dbReference>
<dbReference type="Proteomes" id="UP000026962">
    <property type="component" value="Chromosome 9"/>
</dbReference>
<evidence type="ECO:0000313" key="2">
    <source>
        <dbReference type="EnsemblPlants" id="OPUNC09G09190.1"/>
    </source>
</evidence>
<name>A0A0E0M1C5_ORYPU</name>
<dbReference type="Gramene" id="OPUNC09G09190.1">
    <property type="protein sequence ID" value="OPUNC09G09190.1"/>
    <property type="gene ID" value="OPUNC09G09190"/>
</dbReference>